<feature type="domain" description="Alpha-L-rhamnosidase C-terminal" evidence="7">
    <location>
        <begin position="795"/>
        <end position="866"/>
    </location>
</feature>
<proteinExistence type="predicted"/>
<evidence type="ECO:0000259" key="6">
    <source>
        <dbReference type="Pfam" id="PF17389"/>
    </source>
</evidence>
<dbReference type="InterPro" id="IPR016007">
    <property type="entry name" value="Alpha_rhamnosid"/>
</dbReference>
<dbReference type="Pfam" id="PF25788">
    <property type="entry name" value="Ig_Rha78A_N"/>
    <property type="match status" value="1"/>
</dbReference>
<dbReference type="InterPro" id="IPR013783">
    <property type="entry name" value="Ig-like_fold"/>
</dbReference>
<feature type="domain" description="Alpha-L-rhamnosidase concanavalin-like" evidence="4">
    <location>
        <begin position="343"/>
        <end position="453"/>
    </location>
</feature>
<dbReference type="Pfam" id="PF08531">
    <property type="entry name" value="Bac_rhamnosid_N"/>
    <property type="match status" value="1"/>
</dbReference>
<dbReference type="GO" id="GO:0030596">
    <property type="term" value="F:alpha-L-rhamnosidase activity"/>
    <property type="evidence" value="ECO:0007669"/>
    <property type="project" value="UniProtKB-EC"/>
</dbReference>
<evidence type="ECO:0000256" key="1">
    <source>
        <dbReference type="ARBA" id="ARBA00001445"/>
    </source>
</evidence>
<evidence type="ECO:0000256" key="2">
    <source>
        <dbReference type="ARBA" id="ARBA00012652"/>
    </source>
</evidence>
<dbReference type="InterPro" id="IPR035398">
    <property type="entry name" value="Bac_rhamnosid_C"/>
</dbReference>
<dbReference type="InterPro" id="IPR035396">
    <property type="entry name" value="Bac_rhamnosid6H"/>
</dbReference>
<dbReference type="PANTHER" id="PTHR33307:SF6">
    <property type="entry name" value="ALPHA-RHAMNOSIDASE (EUROFUNG)-RELATED"/>
    <property type="match status" value="1"/>
</dbReference>
<dbReference type="EMBL" id="CP094358">
    <property type="protein sequence ID" value="UOB18098.1"/>
    <property type="molecule type" value="Genomic_DNA"/>
</dbReference>
<dbReference type="Gene3D" id="2.60.40.10">
    <property type="entry name" value="Immunoglobulins"/>
    <property type="match status" value="1"/>
</dbReference>
<dbReference type="RefSeq" id="WP_255844055.1">
    <property type="nucleotide sequence ID" value="NZ_CP094358.1"/>
</dbReference>
<dbReference type="GO" id="GO:0005975">
    <property type="term" value="P:carbohydrate metabolic process"/>
    <property type="evidence" value="ECO:0007669"/>
    <property type="project" value="InterPro"/>
</dbReference>
<dbReference type="InterPro" id="IPR012341">
    <property type="entry name" value="6hp_glycosidase-like_sf"/>
</dbReference>
<protein>
    <recommendedName>
        <fullName evidence="2">alpha-L-rhamnosidase</fullName>
        <ecNumber evidence="2">3.2.1.40</ecNumber>
    </recommendedName>
</protein>
<dbReference type="PANTHER" id="PTHR33307">
    <property type="entry name" value="ALPHA-RHAMNOSIDASE (EUROFUNG)"/>
    <property type="match status" value="1"/>
</dbReference>
<dbReference type="Pfam" id="PF05592">
    <property type="entry name" value="Bac_rhamnosid"/>
    <property type="match status" value="1"/>
</dbReference>
<dbReference type="KEGG" id="fbm:MQE35_02075"/>
<dbReference type="Proteomes" id="UP000831290">
    <property type="component" value="Chromosome"/>
</dbReference>
<sequence length="892" mass="101674">MNNKTIFLFISLLAIACNKQEVIELNNLEVEHLIAPLGIDSPNPRFSWKINPDTPAYQTSCHIYVDTDSLSVVNRKAKMWSSSQETDRTLIVYNGDKLQPFTKYFWGVEIEDEAGQKSKLAVSKFETGMMNRANWEGNWITDTTDINLKPAPYFRKEFHHDKKIISARAYITAAGLYEFYINGKKVGDHRLDPVYTRFDRRNLYVTYDVTSEFQQPDIALGVLLGNGWYNHQSTAVWFFHEAGWRARPRFCLNIRLKYEDGSEETIVTDSAWKTSLSPVVFNSIYTAEHYNALMEQPDWNTPAFDDTSWKNAMVADAPSKNIVAQAMPPIRDVEELNFSKMNKLSDTRYIFDLGRNIAGVTRLKVKGEKGTRLYVTHAEQLDSLGNLDMSNIDVHYRPTDTLDPFQTDIYILKGEGTESFQPKFNYKGFQHVEVKSDKPIDLNLNNITAKFMHSDIKQVGKIHTSNEVVNKIWDAANSSYLSNLFGYPTDCPQREKNGWTGDAHINIETGLYNFDAFTVYEKWMADHRDEQKENGVLPSIIPTWGGWGYDWGNGPDWTSTVAIIPWELYQFYGDDKVLKDMYPSIKKYVDYITSISHEDGLTDWGLGDWVPVKSRTPKEFTSSIYYYVDAQILAKAAKHFNKTEDYKTYSELADNIKNAINKKYFNEQTGLYDEGYQTELSAALYWDIVPEKHRQKVAGNLAKQVIKDNKHIDVGLLGTRTILGALSENGYADLAFEVASQTTYPSWGWWIKNGATTLYENWDIDASADISKNHIMFGALSGWLYKGIGGILPDENTPGFKNIILKPHFVEGLSSFEAQHESPYGNIISGWKKESNKVTYHCEIPPNSTAVLYLEGKDVSQIGGEKMKASESGNEIYSVNLATGKYEFVVMQ</sequence>
<dbReference type="SUPFAM" id="SSF48208">
    <property type="entry name" value="Six-hairpin glycosidases"/>
    <property type="match status" value="1"/>
</dbReference>
<evidence type="ECO:0000259" key="4">
    <source>
        <dbReference type="Pfam" id="PF05592"/>
    </source>
</evidence>
<dbReference type="PIRSF" id="PIRSF010631">
    <property type="entry name" value="A-rhamnsds"/>
    <property type="match status" value="1"/>
</dbReference>
<dbReference type="InterPro" id="IPR013737">
    <property type="entry name" value="Bac_rhamnosid_N"/>
</dbReference>
<feature type="domain" description="Alpha-L-rhamnosidase six-hairpin glycosidase" evidence="6">
    <location>
        <begin position="457"/>
        <end position="787"/>
    </location>
</feature>
<dbReference type="Pfam" id="PF17389">
    <property type="entry name" value="Bac_rhamnosid6H"/>
    <property type="match status" value="1"/>
</dbReference>
<evidence type="ECO:0000259" key="7">
    <source>
        <dbReference type="Pfam" id="PF17390"/>
    </source>
</evidence>
<dbReference type="InterPro" id="IPR008902">
    <property type="entry name" value="Rhamnosid_concanavalin"/>
</dbReference>
<evidence type="ECO:0000313" key="8">
    <source>
        <dbReference type="EMBL" id="UOB18098.1"/>
    </source>
</evidence>
<dbReference type="Gene3D" id="1.50.10.10">
    <property type="match status" value="1"/>
</dbReference>
<gene>
    <name evidence="8" type="ORF">MQE35_02075</name>
</gene>
<organism evidence="8 9">
    <name type="scientific">Abyssalbus ytuae</name>
    <dbReference type="NCBI Taxonomy" id="2926907"/>
    <lineage>
        <taxon>Bacteria</taxon>
        <taxon>Pseudomonadati</taxon>
        <taxon>Bacteroidota</taxon>
        <taxon>Flavobacteriia</taxon>
        <taxon>Flavobacteriales</taxon>
        <taxon>Flavobacteriaceae</taxon>
        <taxon>Abyssalbus</taxon>
    </lineage>
</organism>
<dbReference type="Gene3D" id="2.60.120.260">
    <property type="entry name" value="Galactose-binding domain-like"/>
    <property type="match status" value="2"/>
</dbReference>
<dbReference type="Gene3D" id="2.60.420.10">
    <property type="entry name" value="Maltose phosphorylase, domain 3"/>
    <property type="match status" value="1"/>
</dbReference>
<keyword evidence="3 8" id="KW-0378">Hydrolase</keyword>
<comment type="catalytic activity">
    <reaction evidence="1">
        <text>Hydrolysis of terminal non-reducing alpha-L-rhamnose residues in alpha-L-rhamnosides.</text>
        <dbReference type="EC" id="3.2.1.40"/>
    </reaction>
</comment>
<name>A0A9E7D2F0_9FLAO</name>
<dbReference type="PROSITE" id="PS51257">
    <property type="entry name" value="PROKAR_LIPOPROTEIN"/>
    <property type="match status" value="1"/>
</dbReference>
<dbReference type="InterPro" id="IPR008928">
    <property type="entry name" value="6-hairpin_glycosidase_sf"/>
</dbReference>
<evidence type="ECO:0000259" key="5">
    <source>
        <dbReference type="Pfam" id="PF08531"/>
    </source>
</evidence>
<dbReference type="AlphaFoldDB" id="A0A9E7D2F0"/>
<keyword evidence="9" id="KW-1185">Reference proteome</keyword>
<feature type="domain" description="Bacterial alpha-L-rhamnosidase N-terminal" evidence="5">
    <location>
        <begin position="162"/>
        <end position="333"/>
    </location>
</feature>
<accession>A0A9E7D2F0</accession>
<dbReference type="EC" id="3.2.1.40" evidence="2"/>
<reference evidence="8" key="1">
    <citation type="submission" date="2022-03" db="EMBL/GenBank/DDBJ databases">
        <title>Description of Abyssus ytuae gen. nov., sp. nov., a novel member of the family Flavobacteriaceae isolated from the sediment of Mariana Trench.</title>
        <authorList>
            <person name="Zhang J."/>
            <person name="Xu X."/>
        </authorList>
    </citation>
    <scope>NUCLEOTIDE SEQUENCE</scope>
    <source>
        <strain evidence="8">MT3330</strain>
    </source>
</reference>
<evidence type="ECO:0000256" key="3">
    <source>
        <dbReference type="ARBA" id="ARBA00022801"/>
    </source>
</evidence>
<evidence type="ECO:0000313" key="9">
    <source>
        <dbReference type="Proteomes" id="UP000831290"/>
    </source>
</evidence>
<dbReference type="Pfam" id="PF17390">
    <property type="entry name" value="Bac_rhamnosid_C"/>
    <property type="match status" value="1"/>
</dbReference>